<dbReference type="Gene3D" id="1.25.40.20">
    <property type="entry name" value="Ankyrin repeat-containing domain"/>
    <property type="match status" value="2"/>
</dbReference>
<dbReference type="Proteomes" id="UP000054342">
    <property type="component" value="Unassembled WGS sequence"/>
</dbReference>
<dbReference type="Pfam" id="PF12796">
    <property type="entry name" value="Ank_2"/>
    <property type="match status" value="2"/>
</dbReference>
<feature type="transmembrane region" description="Helical" evidence="9">
    <location>
        <begin position="631"/>
        <end position="650"/>
    </location>
</feature>
<feature type="repeat" description="ANK" evidence="7">
    <location>
        <begin position="223"/>
        <end position="255"/>
    </location>
</feature>
<feature type="repeat" description="ANK" evidence="7">
    <location>
        <begin position="75"/>
        <end position="111"/>
    </location>
</feature>
<dbReference type="AlphaFoldDB" id="A0A0D2EAN5"/>
<accession>A0A0D2EAN5</accession>
<dbReference type="PANTHER" id="PTHR24126:SF14">
    <property type="entry name" value="ANK_REP_REGION DOMAIN-CONTAINING PROTEIN"/>
    <property type="match status" value="1"/>
</dbReference>
<dbReference type="GeneID" id="25332334"/>
<evidence type="ECO:0000256" key="8">
    <source>
        <dbReference type="SAM" id="MobiDB-lite"/>
    </source>
</evidence>
<evidence type="ECO:0000256" key="2">
    <source>
        <dbReference type="ARBA" id="ARBA00022692"/>
    </source>
</evidence>
<dbReference type="EMBL" id="KN847322">
    <property type="protein sequence ID" value="KIW51740.1"/>
    <property type="molecule type" value="Genomic_DNA"/>
</dbReference>
<feature type="compositionally biased region" description="Polar residues" evidence="8">
    <location>
        <begin position="1123"/>
        <end position="1139"/>
    </location>
</feature>
<keyword evidence="4 9" id="KW-1133">Transmembrane helix</keyword>
<feature type="compositionally biased region" description="Low complexity" evidence="8">
    <location>
        <begin position="516"/>
        <end position="528"/>
    </location>
</feature>
<sequence>MAASAIEARPLRIKLTKAVSQKKDADLQRLLLDGNSSRRNDENDLRTLLGKAISIGYENGARLLLEAGAKIDGVGSHGPLHGAIANTNDKTRNAIITLLLSHGCELEAKDHLGRTALMAACLRGQNDVIITLLTRGADPNVDDQSRKNALQLMASESKRNTKWSPEALSMLLPKVRDLNKRDSEGREGRTPLLWAAARGQLALVGALLQIGKGVVDVNQTNDQGHSALHLAARHNEPEMIKLLIFSGAKIEARSDGDWTPLLMAAKEGNESAIDALLTSNANVNVRTSSGMTSLHWAAESGKLDAVNRILRERHAHKNSKDSFDSTPLIRAAQNGHWDIVDALRPYVLEGPTNFVARKACQRFRAAVVNFFEDREAHGGIKNKVNKQTVWQILYARDEKNPDMPAIPIAIDHVEGMKKPLFRWIHLPANNISWLEVLLTKYYLEGECRDVTVLKSLLRLLGRQQHRGSEIHSRFMRPSCKRIWIPPKRSADPTHPTSHKSSHISRKVTPSTPPPSSRSTAPATAAQTQTQLEEDMMVMFMPYLHWETDRNRTLLTQSIREPAGNTHALEESELSKIPKDILLIHGYVGGSTDLHPRRTLDQFKHHSTKTDLQDADQVVYRYCKRRRKELKIFMVDQLWLISIGNLLISCFPERWRQPHRDPLNLFEGVVEDINSTTRPPVRNVFELATIITERCTGLFDRQQWDNDDLLFAEMFELSIGRLTRKETKLFQRFKEASSHWLRAHDGGKMLYKSQLGLEYDHDHSSGWSSSDGEQHGHHGGGVSSHTTTMHQGPHEDSWHDRHQASDSFVNDLLNIDKEAALLVECKDVEDELDILTSVLGQQRQVLNDLDATLRAAKNIVRTQRLDLYGKVSEQQRLVDLDILDLGRMARQAKSVNDNLTQVLDLKQKHANAVEARFQRKQAEETARQGQTIMVFTIVTIVFLPLSFLASFFAINVIEFPRPPGTAGTGELHLSWVVQYILGIGLAVSVPLIGLAFVVGDIQAWWENRKLRKYHHRRNGNGSGNDKDDKNSHKVIDVGDNALFTDVDDEKRRSGLSWAPRFGFLRRRRRPLLWRDKDKQPDLPVSNASLSSHVNDSKQRVDEVLHPQRANGSNQTQSLVAMSIQAQRGRQPMSSMESSRQGGARYPRRLRRVGTETTERSAATEDLEVGGGFGI</sequence>
<feature type="repeat" description="ANK" evidence="7">
    <location>
        <begin position="256"/>
        <end position="288"/>
    </location>
</feature>
<dbReference type="InterPro" id="IPR045863">
    <property type="entry name" value="CorA_TM1_TM2"/>
</dbReference>
<dbReference type="SUPFAM" id="SSF48403">
    <property type="entry name" value="Ankyrin repeat"/>
    <property type="match status" value="1"/>
</dbReference>
<evidence type="ECO:0000256" key="5">
    <source>
        <dbReference type="ARBA" id="ARBA00023043"/>
    </source>
</evidence>
<keyword evidence="3" id="KW-0677">Repeat</keyword>
<evidence type="ECO:0000313" key="11">
    <source>
        <dbReference type="Proteomes" id="UP000054342"/>
    </source>
</evidence>
<evidence type="ECO:0000256" key="4">
    <source>
        <dbReference type="ARBA" id="ARBA00022989"/>
    </source>
</evidence>
<dbReference type="RefSeq" id="XP_013312324.1">
    <property type="nucleotide sequence ID" value="XM_013456870.1"/>
</dbReference>
<name>A0A0D2EAN5_9EURO</name>
<evidence type="ECO:0000256" key="1">
    <source>
        <dbReference type="ARBA" id="ARBA00004141"/>
    </source>
</evidence>
<dbReference type="PROSITE" id="PS50088">
    <property type="entry name" value="ANK_REPEAT"/>
    <property type="match status" value="6"/>
</dbReference>
<dbReference type="InterPro" id="IPR002110">
    <property type="entry name" value="Ankyrin_rpt"/>
</dbReference>
<keyword evidence="11" id="KW-1185">Reference proteome</keyword>
<feature type="compositionally biased region" description="Basic residues" evidence="8">
    <location>
        <begin position="496"/>
        <end position="505"/>
    </location>
</feature>
<organism evidence="10 11">
    <name type="scientific">Exophiala xenobiotica</name>
    <dbReference type="NCBI Taxonomy" id="348802"/>
    <lineage>
        <taxon>Eukaryota</taxon>
        <taxon>Fungi</taxon>
        <taxon>Dikarya</taxon>
        <taxon>Ascomycota</taxon>
        <taxon>Pezizomycotina</taxon>
        <taxon>Eurotiomycetes</taxon>
        <taxon>Chaetothyriomycetidae</taxon>
        <taxon>Chaetothyriales</taxon>
        <taxon>Herpotrichiellaceae</taxon>
        <taxon>Exophiala</taxon>
    </lineage>
</organism>
<proteinExistence type="predicted"/>
<dbReference type="SUPFAM" id="SSF144083">
    <property type="entry name" value="Magnesium transport protein CorA, transmembrane region"/>
    <property type="match status" value="1"/>
</dbReference>
<evidence type="ECO:0000256" key="9">
    <source>
        <dbReference type="SAM" id="Phobius"/>
    </source>
</evidence>
<feature type="region of interest" description="Disordered" evidence="8">
    <location>
        <begin position="761"/>
        <end position="800"/>
    </location>
</feature>
<feature type="compositionally biased region" description="Basic and acidic residues" evidence="8">
    <location>
        <begin position="791"/>
        <end position="800"/>
    </location>
</feature>
<dbReference type="PROSITE" id="PS50297">
    <property type="entry name" value="ANK_REP_REGION"/>
    <property type="match status" value="5"/>
</dbReference>
<protein>
    <submittedName>
        <fullName evidence="10">Uncharacterized protein</fullName>
    </submittedName>
</protein>
<reference evidence="10 11" key="1">
    <citation type="submission" date="2015-01" db="EMBL/GenBank/DDBJ databases">
        <title>The Genome Sequence of Exophiala xenobiotica CBS118157.</title>
        <authorList>
            <consortium name="The Broad Institute Genomics Platform"/>
            <person name="Cuomo C."/>
            <person name="de Hoog S."/>
            <person name="Gorbushina A."/>
            <person name="Stielow B."/>
            <person name="Teixiera M."/>
            <person name="Abouelleil A."/>
            <person name="Chapman S.B."/>
            <person name="Priest M."/>
            <person name="Young S.K."/>
            <person name="Wortman J."/>
            <person name="Nusbaum C."/>
            <person name="Birren B."/>
        </authorList>
    </citation>
    <scope>NUCLEOTIDE SEQUENCE [LARGE SCALE GENOMIC DNA]</scope>
    <source>
        <strain evidence="10 11">CBS 118157</strain>
    </source>
</reference>
<feature type="transmembrane region" description="Helical" evidence="9">
    <location>
        <begin position="931"/>
        <end position="956"/>
    </location>
</feature>
<dbReference type="Pfam" id="PF01544">
    <property type="entry name" value="CorA"/>
    <property type="match status" value="1"/>
</dbReference>
<feature type="repeat" description="ANK" evidence="7">
    <location>
        <begin position="112"/>
        <end position="144"/>
    </location>
</feature>
<comment type="subcellular location">
    <subcellularLocation>
        <location evidence="1">Membrane</location>
        <topology evidence="1">Multi-pass membrane protein</topology>
    </subcellularLocation>
</comment>
<dbReference type="SMART" id="SM00248">
    <property type="entry name" value="ANK"/>
    <property type="match status" value="8"/>
</dbReference>
<dbReference type="HOGENOM" id="CLU_003599_0_0_1"/>
<evidence type="ECO:0000256" key="6">
    <source>
        <dbReference type="ARBA" id="ARBA00023136"/>
    </source>
</evidence>
<dbReference type="GO" id="GO:0016020">
    <property type="term" value="C:membrane"/>
    <property type="evidence" value="ECO:0007669"/>
    <property type="project" value="UniProtKB-SubCell"/>
</dbReference>
<gene>
    <name evidence="10" type="ORF">PV05_10426</name>
</gene>
<feature type="compositionally biased region" description="Basic and acidic residues" evidence="8">
    <location>
        <begin position="1151"/>
        <end position="1161"/>
    </location>
</feature>
<dbReference type="GO" id="GO:0046873">
    <property type="term" value="F:metal ion transmembrane transporter activity"/>
    <property type="evidence" value="ECO:0007669"/>
    <property type="project" value="InterPro"/>
</dbReference>
<feature type="region of interest" description="Disordered" evidence="8">
    <location>
        <begin position="1075"/>
        <end position="1097"/>
    </location>
</feature>
<dbReference type="PANTHER" id="PTHR24126">
    <property type="entry name" value="ANKYRIN REPEAT, PH AND SEC7 DOMAIN CONTAINING PROTEIN SECG-RELATED"/>
    <property type="match status" value="1"/>
</dbReference>
<feature type="region of interest" description="Disordered" evidence="8">
    <location>
        <begin position="484"/>
        <end position="528"/>
    </location>
</feature>
<dbReference type="InterPro" id="IPR002523">
    <property type="entry name" value="MgTranspt_CorA/ZnTranspt_ZntB"/>
</dbReference>
<dbReference type="STRING" id="348802.A0A0D2EAN5"/>
<evidence type="ECO:0000256" key="3">
    <source>
        <dbReference type="ARBA" id="ARBA00022737"/>
    </source>
</evidence>
<keyword evidence="5 7" id="KW-0040">ANK repeat</keyword>
<dbReference type="InterPro" id="IPR036770">
    <property type="entry name" value="Ankyrin_rpt-contain_sf"/>
</dbReference>
<feature type="region of interest" description="Disordered" evidence="8">
    <location>
        <begin position="1123"/>
        <end position="1173"/>
    </location>
</feature>
<keyword evidence="2 9" id="KW-0812">Transmembrane</keyword>
<dbReference type="OrthoDB" id="341259at2759"/>
<feature type="repeat" description="ANK" evidence="7">
    <location>
        <begin position="289"/>
        <end position="322"/>
    </location>
</feature>
<keyword evidence="6 9" id="KW-0472">Membrane</keyword>
<dbReference type="Pfam" id="PF00023">
    <property type="entry name" value="Ank"/>
    <property type="match status" value="1"/>
</dbReference>
<evidence type="ECO:0000313" key="10">
    <source>
        <dbReference type="EMBL" id="KIW51740.1"/>
    </source>
</evidence>
<feature type="repeat" description="ANK" evidence="7">
    <location>
        <begin position="187"/>
        <end position="219"/>
    </location>
</feature>
<dbReference type="Gene3D" id="1.20.58.340">
    <property type="entry name" value="Magnesium transport protein CorA, transmembrane region"/>
    <property type="match status" value="1"/>
</dbReference>
<feature type="transmembrane region" description="Helical" evidence="9">
    <location>
        <begin position="976"/>
        <end position="1004"/>
    </location>
</feature>
<evidence type="ECO:0000256" key="7">
    <source>
        <dbReference type="PROSITE-ProRule" id="PRU00023"/>
    </source>
</evidence>